<sequence>MSKGVEELQTKLTGLVEELDHKVFRPEQKVAFQCSATCCDLRGPQGEMAQCLEQCGARMAHHQQAVNNELQAFQGRMQRCGTACQDRQGDQAMLDKCVNECAVFYQKELGQLRPKLLKSQ</sequence>
<protein>
    <recommendedName>
        <fullName evidence="3">Protein FAM136A</fullName>
    </recommendedName>
</protein>
<dbReference type="PANTHER" id="PTHR21096">
    <property type="entry name" value="PROTEIN FAM136A"/>
    <property type="match status" value="1"/>
</dbReference>
<dbReference type="InterPro" id="IPR008560">
    <property type="entry name" value="DUF842_euk"/>
</dbReference>
<accession>A0A7S0X5S1</accession>
<proteinExistence type="inferred from homology"/>
<dbReference type="Pfam" id="PF05811">
    <property type="entry name" value="DUF842"/>
    <property type="match status" value="1"/>
</dbReference>
<gene>
    <name evidence="2" type="ORF">MANT1106_LOCUS7217</name>
</gene>
<evidence type="ECO:0000313" key="2">
    <source>
        <dbReference type="EMBL" id="CAD8704535.1"/>
    </source>
</evidence>
<name>A0A7S0X5S1_9CHLO</name>
<dbReference type="AlphaFoldDB" id="A0A7S0X5S1"/>
<evidence type="ECO:0008006" key="3">
    <source>
        <dbReference type="Google" id="ProtNLM"/>
    </source>
</evidence>
<reference evidence="2" key="1">
    <citation type="submission" date="2021-01" db="EMBL/GenBank/DDBJ databases">
        <authorList>
            <person name="Corre E."/>
            <person name="Pelletier E."/>
            <person name="Niang G."/>
            <person name="Scheremetjew M."/>
            <person name="Finn R."/>
            <person name="Kale V."/>
            <person name="Holt S."/>
            <person name="Cochrane G."/>
            <person name="Meng A."/>
            <person name="Brown T."/>
            <person name="Cohen L."/>
        </authorList>
    </citation>
    <scope>NUCLEOTIDE SEQUENCE</scope>
    <source>
        <strain evidence="2">SL-175</strain>
    </source>
</reference>
<dbReference type="PANTHER" id="PTHR21096:SF0">
    <property type="entry name" value="PROTEIN FAM136A"/>
    <property type="match status" value="1"/>
</dbReference>
<dbReference type="GO" id="GO:0005737">
    <property type="term" value="C:cytoplasm"/>
    <property type="evidence" value="ECO:0007669"/>
    <property type="project" value="TreeGrafter"/>
</dbReference>
<dbReference type="EMBL" id="HBFC01012394">
    <property type="protein sequence ID" value="CAD8704535.1"/>
    <property type="molecule type" value="Transcribed_RNA"/>
</dbReference>
<comment type="similarity">
    <text evidence="1">Belongs to the FAM136 family.</text>
</comment>
<evidence type="ECO:0000256" key="1">
    <source>
        <dbReference type="ARBA" id="ARBA00009952"/>
    </source>
</evidence>
<organism evidence="2">
    <name type="scientific">Mantoniella antarctica</name>
    <dbReference type="NCBI Taxonomy" id="81844"/>
    <lineage>
        <taxon>Eukaryota</taxon>
        <taxon>Viridiplantae</taxon>
        <taxon>Chlorophyta</taxon>
        <taxon>Mamiellophyceae</taxon>
        <taxon>Mamiellales</taxon>
        <taxon>Mamiellaceae</taxon>
        <taxon>Mantoniella</taxon>
    </lineage>
</organism>